<reference evidence="7 8" key="2">
    <citation type="submission" date="2018-06" db="EMBL/GenBank/DDBJ databases">
        <title>Sequencing of bacterial isolates from soil warming experiment in Harvard Forest, Massachusetts, USA.</title>
        <authorList>
            <person name="Deangelis K.PhD."/>
        </authorList>
    </citation>
    <scope>NUCLEOTIDE SEQUENCE [LARGE SCALE GENOMIC DNA]</scope>
    <source>
        <strain evidence="7 8">GAS496</strain>
    </source>
</reference>
<dbReference type="InterPro" id="IPR036263">
    <property type="entry name" value="Chorismate_II_sf"/>
</dbReference>
<dbReference type="Pfam" id="PF01817">
    <property type="entry name" value="CM_2"/>
    <property type="match status" value="1"/>
</dbReference>
<dbReference type="NCBIfam" id="TIGR01806">
    <property type="entry name" value="CM_mono2"/>
    <property type="match status" value="1"/>
</dbReference>
<comment type="function">
    <text evidence="5">Catalyzes the Claisen rearrangement of chorismate to prephenate.</text>
</comment>
<dbReference type="PROSITE" id="PS51168">
    <property type="entry name" value="CHORISMATE_MUT_2"/>
    <property type="match status" value="1"/>
</dbReference>
<protein>
    <recommendedName>
        <fullName evidence="2 5">Chorismate mutase</fullName>
        <ecNumber evidence="2 5">5.4.99.5</ecNumber>
    </recommendedName>
</protein>
<evidence type="ECO:0000256" key="2">
    <source>
        <dbReference type="ARBA" id="ARBA00012404"/>
    </source>
</evidence>
<dbReference type="SUPFAM" id="SSF48600">
    <property type="entry name" value="Chorismate mutase II"/>
    <property type="match status" value="1"/>
</dbReference>
<dbReference type="EMBL" id="QJJU01000003">
    <property type="protein sequence ID" value="PXX11224.1"/>
    <property type="molecule type" value="Genomic_DNA"/>
</dbReference>
<dbReference type="InterPro" id="IPR036979">
    <property type="entry name" value="CM_dom_sf"/>
</dbReference>
<dbReference type="AlphaFoldDB" id="A0A318HK75"/>
<reference evidence="8" key="1">
    <citation type="submission" date="2018-05" db="EMBL/GenBank/DDBJ databases">
        <authorList>
            <person name="Deangelis K."/>
            <person name="Huntemann M."/>
            <person name="Clum A."/>
            <person name="Pillay M."/>
            <person name="Palaniappan K."/>
            <person name="Varghese N."/>
            <person name="Mikhailova N."/>
            <person name="Stamatis D."/>
            <person name="Reddy T."/>
            <person name="Daum C."/>
            <person name="Shapiro N."/>
            <person name="Ivanova N."/>
            <person name="Kyrpides N."/>
            <person name="Woyke T."/>
        </authorList>
    </citation>
    <scope>NUCLEOTIDE SEQUENCE [LARGE SCALE GENOMIC DNA]</scope>
    <source>
        <strain evidence="8">GAS496</strain>
    </source>
</reference>
<evidence type="ECO:0000259" key="6">
    <source>
        <dbReference type="PROSITE" id="PS51168"/>
    </source>
</evidence>
<dbReference type="InterPro" id="IPR051331">
    <property type="entry name" value="Chorismate_mutase-related"/>
</dbReference>
<keyword evidence="8" id="KW-1185">Reference proteome</keyword>
<dbReference type="Gene3D" id="1.20.59.10">
    <property type="entry name" value="Chorismate mutase"/>
    <property type="match status" value="1"/>
</dbReference>
<dbReference type="SMART" id="SM00830">
    <property type="entry name" value="CM_2"/>
    <property type="match status" value="1"/>
</dbReference>
<keyword evidence="4 5" id="KW-0413">Isomerase</keyword>
<feature type="domain" description="Chorismate mutase" evidence="6">
    <location>
        <begin position="1"/>
        <end position="87"/>
    </location>
</feature>
<evidence type="ECO:0000256" key="4">
    <source>
        <dbReference type="ARBA" id="ARBA00023235"/>
    </source>
</evidence>
<comment type="catalytic activity">
    <reaction evidence="5">
        <text>chorismate = prephenate</text>
        <dbReference type="Rhea" id="RHEA:13897"/>
        <dbReference type="ChEBI" id="CHEBI:29748"/>
        <dbReference type="ChEBI" id="CHEBI:29934"/>
        <dbReference type="EC" id="5.4.99.5"/>
    </reaction>
</comment>
<comment type="caution">
    <text evidence="7">The sequence shown here is derived from an EMBL/GenBank/DDBJ whole genome shotgun (WGS) entry which is preliminary data.</text>
</comment>
<dbReference type="NCBIfam" id="NF006741">
    <property type="entry name" value="PRK09269.1"/>
    <property type="match status" value="1"/>
</dbReference>
<evidence type="ECO:0000313" key="7">
    <source>
        <dbReference type="EMBL" id="PXX11224.1"/>
    </source>
</evidence>
<comment type="pathway">
    <text evidence="1 5">Metabolic intermediate biosynthesis; prephenate biosynthesis; prephenate from chorismate: step 1/1.</text>
</comment>
<dbReference type="GO" id="GO:0046417">
    <property type="term" value="P:chorismate metabolic process"/>
    <property type="evidence" value="ECO:0007669"/>
    <property type="project" value="InterPro"/>
</dbReference>
<evidence type="ECO:0000313" key="8">
    <source>
        <dbReference type="Proteomes" id="UP000247781"/>
    </source>
</evidence>
<evidence type="ECO:0000256" key="3">
    <source>
        <dbReference type="ARBA" id="ARBA00022729"/>
    </source>
</evidence>
<sequence length="168" mass="18315">MQAPARADDTNPLLELVDAATQRLQTADPVAASKWRTGGSIEDPQRVEQVLAAVSTAATGKGVDAEYVRRIFTDQIDATEAIEYTRFAQWKLDPGSAPSVAPDLSASRAIIDRLNAEMVEQVAMHWPVLHSPDCTGTLDDARTAIAQSRMLDPLYQQALSFSTHSYCQ</sequence>
<dbReference type="GO" id="GO:0004106">
    <property type="term" value="F:chorismate mutase activity"/>
    <property type="evidence" value="ECO:0007669"/>
    <property type="project" value="UniProtKB-EC"/>
</dbReference>
<gene>
    <name evidence="7" type="ORF">C8E89_103313</name>
</gene>
<dbReference type="InterPro" id="IPR002701">
    <property type="entry name" value="CM_II_prokaryot"/>
</dbReference>
<evidence type="ECO:0000256" key="1">
    <source>
        <dbReference type="ARBA" id="ARBA00004817"/>
    </source>
</evidence>
<dbReference type="PANTHER" id="PTHR38041">
    <property type="entry name" value="CHORISMATE MUTASE"/>
    <property type="match status" value="1"/>
</dbReference>
<dbReference type="UniPathway" id="UPA00120">
    <property type="reaction ID" value="UER00203"/>
</dbReference>
<organism evidence="7 8">
    <name type="scientific">Mycolicibacterium moriokaense</name>
    <dbReference type="NCBI Taxonomy" id="39691"/>
    <lineage>
        <taxon>Bacteria</taxon>
        <taxon>Bacillati</taxon>
        <taxon>Actinomycetota</taxon>
        <taxon>Actinomycetes</taxon>
        <taxon>Mycobacteriales</taxon>
        <taxon>Mycobacteriaceae</taxon>
        <taxon>Mycolicibacterium</taxon>
    </lineage>
</organism>
<dbReference type="Proteomes" id="UP000247781">
    <property type="component" value="Unassembled WGS sequence"/>
</dbReference>
<dbReference type="InterPro" id="IPR008240">
    <property type="entry name" value="Chorismate_mutase_periplasmic"/>
</dbReference>
<dbReference type="PANTHER" id="PTHR38041:SF2">
    <property type="entry name" value="SECRETED CHORISMATE MUTASE"/>
    <property type="match status" value="1"/>
</dbReference>
<dbReference type="PIRSF" id="PIRSF026640">
    <property type="entry name" value="Peripl_chor_mut"/>
    <property type="match status" value="1"/>
</dbReference>
<name>A0A318HK75_9MYCO</name>
<dbReference type="GO" id="GO:0009697">
    <property type="term" value="P:salicylic acid biosynthetic process"/>
    <property type="evidence" value="ECO:0007669"/>
    <property type="project" value="TreeGrafter"/>
</dbReference>
<dbReference type="EC" id="5.4.99.5" evidence="2 5"/>
<proteinExistence type="predicted"/>
<keyword evidence="3" id="KW-0732">Signal</keyword>
<accession>A0A318HK75</accession>
<evidence type="ECO:0000256" key="5">
    <source>
        <dbReference type="PIRNR" id="PIRNR026640"/>
    </source>
</evidence>